<reference evidence="1" key="1">
    <citation type="journal article" date="2023" name="Mol. Biol. Evol.">
        <title>Third-Generation Sequencing Reveals the Adaptive Role of the Epigenome in Three Deep-Sea Polychaetes.</title>
        <authorList>
            <person name="Perez M."/>
            <person name="Aroh O."/>
            <person name="Sun Y."/>
            <person name="Lan Y."/>
            <person name="Juniper S.K."/>
            <person name="Young C.R."/>
            <person name="Angers B."/>
            <person name="Qian P.Y."/>
        </authorList>
    </citation>
    <scope>NUCLEOTIDE SEQUENCE</scope>
    <source>
        <strain evidence="1">P08H-3</strain>
    </source>
</reference>
<accession>A0AAD9IRD4</accession>
<comment type="caution">
    <text evidence="1">The sequence shown here is derived from an EMBL/GenBank/DDBJ whole genome shotgun (WGS) entry which is preliminary data.</text>
</comment>
<dbReference type="AlphaFoldDB" id="A0AAD9IRD4"/>
<name>A0AAD9IRD4_9ANNE</name>
<evidence type="ECO:0000313" key="1">
    <source>
        <dbReference type="EMBL" id="KAK2138973.1"/>
    </source>
</evidence>
<proteinExistence type="predicted"/>
<protein>
    <submittedName>
        <fullName evidence="1">Uncharacterized protein</fullName>
    </submittedName>
</protein>
<feature type="non-terminal residue" evidence="1">
    <location>
        <position position="1"/>
    </location>
</feature>
<dbReference type="Proteomes" id="UP001208570">
    <property type="component" value="Unassembled WGS sequence"/>
</dbReference>
<evidence type="ECO:0000313" key="2">
    <source>
        <dbReference type="Proteomes" id="UP001208570"/>
    </source>
</evidence>
<organism evidence="1 2">
    <name type="scientific">Paralvinella palmiformis</name>
    <dbReference type="NCBI Taxonomy" id="53620"/>
    <lineage>
        <taxon>Eukaryota</taxon>
        <taxon>Metazoa</taxon>
        <taxon>Spiralia</taxon>
        <taxon>Lophotrochozoa</taxon>
        <taxon>Annelida</taxon>
        <taxon>Polychaeta</taxon>
        <taxon>Sedentaria</taxon>
        <taxon>Canalipalpata</taxon>
        <taxon>Terebellida</taxon>
        <taxon>Terebelliformia</taxon>
        <taxon>Alvinellidae</taxon>
        <taxon>Paralvinella</taxon>
    </lineage>
</organism>
<dbReference type="EMBL" id="JAODUP010002159">
    <property type="protein sequence ID" value="KAK2138973.1"/>
    <property type="molecule type" value="Genomic_DNA"/>
</dbReference>
<sequence length="56" mass="6410">SDKQTKFLCPEEYKSARGLLKKTTSTSVCKIVKPKIKASKIKQVRMFKFCIIFLIG</sequence>
<keyword evidence="2" id="KW-1185">Reference proteome</keyword>
<gene>
    <name evidence="1" type="ORF">LSH36_2170g00000</name>
</gene>